<reference evidence="1" key="1">
    <citation type="submission" date="2021-05" db="EMBL/GenBank/DDBJ databases">
        <authorList>
            <person name="Scholz U."/>
            <person name="Mascher M."/>
            <person name="Fiebig A."/>
        </authorList>
    </citation>
    <scope>NUCLEOTIDE SEQUENCE [LARGE SCALE GENOMIC DNA]</scope>
</reference>
<dbReference type="Proteomes" id="UP001732700">
    <property type="component" value="Chromosome 3D"/>
</dbReference>
<keyword evidence="2" id="KW-1185">Reference proteome</keyword>
<reference evidence="1" key="2">
    <citation type="submission" date="2025-09" db="UniProtKB">
        <authorList>
            <consortium name="EnsemblPlants"/>
        </authorList>
    </citation>
    <scope>IDENTIFICATION</scope>
</reference>
<sequence>MATAWKVAAATAVVGWFISPVIAFLLSKILNSLGFDAKKKLEELEFHIMPELQKTLSEVDQARMMQRGVKIHVATLDKMAAKLRRAREEAEEIADDHEEIELYRNTCWQRLCGAMKACTGIVWSGSARLLQWTQRISCLQRLYGVVKACIVGGGGAVAGCLGVARNVRSRLARLLPQWAPNWFKEPVHQVNTTAAASDNHVGVTIDSGVSQEEAISEATTPNPVSCSSLDGFKTFCSIVLHWVLDTYKKACVHRDLFHKGAGITSNQEDATALDFLLTAISRRNLKKRIEKVESTISEVKKSSILGEVSKTPPEDVANKDRSKIRIPSSRQVFGREALRDSIMEKLRKIPQGTGKCYSAIGIYGVAGSGKTTFARYIRDFIEEESKKVKHFDTVMCIHVSETFSVTDIFHEMLKDITNDRHSNISDREELEEKLKESLSGKRFFLILDDLWVKTKYDQQLEELISPLKDGLNGSKILMTARTKVAAGGLWVDELMEMPDLNEEEYFKMFMHYALGHTKSVADEEFEQVGASIIDEEFKQVGAEIAKKLHGSPIAAVIVAGRLAANQDIRYWKNTAQLDMLNHTMDALWWSYQQLSPDIRRCFEYCNIFPRRFKMRKEDLVHLWIAQGFVKTRCATEEMEDVAEGYIQELVSCSFLQPEKKWNREFFRIHDLLHDLADMVTSTDCFIIENARSHRGESWKGDIPQDVRHLFIQNYDAELITEKTLGLRQLLTLFINFVGEDTTVEEKVIESICKRLPKLRVLAIAFSQVYNPIKKPNRFSFPESISQLKYLRYLGFRTDYSCHISLPNTLNKLQHIQVLDFGDGDLREFMVSALVNLRHISCWVGVKLAYLGRLRSLQTLSCYFEVSDEQGCELKQLRDLNKLRGKLYIAGLENVKSKGQALEANLAAKERLIELELWWVFFDDATGCSAEVEAGVFEGLCPPAGLEKLEINNFVGSRYPDWMVGQHGRGLKHLQVLHLSKCSQLVSASGLAEAFPHLRVLELVYCRWDTLPVNMKHLTSLKELFIYECKNIRSLPTLPRSLEKFTLNNCDVEFVKSCQAVGHPNWQKIEHIPNKRFFV</sequence>
<organism evidence="1 2">
    <name type="scientific">Avena sativa</name>
    <name type="common">Oat</name>
    <dbReference type="NCBI Taxonomy" id="4498"/>
    <lineage>
        <taxon>Eukaryota</taxon>
        <taxon>Viridiplantae</taxon>
        <taxon>Streptophyta</taxon>
        <taxon>Embryophyta</taxon>
        <taxon>Tracheophyta</taxon>
        <taxon>Spermatophyta</taxon>
        <taxon>Magnoliopsida</taxon>
        <taxon>Liliopsida</taxon>
        <taxon>Poales</taxon>
        <taxon>Poaceae</taxon>
        <taxon>BOP clade</taxon>
        <taxon>Pooideae</taxon>
        <taxon>Poodae</taxon>
        <taxon>Poeae</taxon>
        <taxon>Poeae Chloroplast Group 1 (Aveneae type)</taxon>
        <taxon>Aveninae</taxon>
        <taxon>Avena</taxon>
    </lineage>
</organism>
<protein>
    <submittedName>
        <fullName evidence="1">Uncharacterized protein</fullName>
    </submittedName>
</protein>
<proteinExistence type="predicted"/>
<dbReference type="EnsemblPlants" id="AVESA.00010b.r2.3DG0571090.2">
    <property type="protein sequence ID" value="AVESA.00010b.r2.3DG0571090.2.CDS"/>
    <property type="gene ID" value="AVESA.00010b.r2.3DG0571090"/>
</dbReference>
<name>A0ACD5W550_AVESA</name>
<evidence type="ECO:0000313" key="2">
    <source>
        <dbReference type="Proteomes" id="UP001732700"/>
    </source>
</evidence>
<accession>A0ACD5W550</accession>
<evidence type="ECO:0000313" key="1">
    <source>
        <dbReference type="EnsemblPlants" id="AVESA.00010b.r2.3DG0571090.2.CDS"/>
    </source>
</evidence>